<protein>
    <recommendedName>
        <fullName evidence="10">Rhomboid-type serine protease</fullName>
        <ecNumber evidence="10">3.4.21.105</ecNumber>
    </recommendedName>
</protein>
<sequence>MTDTHSQEYDPSKEHPFLYFGKAAEKMKPVTATSTNPSTALNLPCYQTKQSSTLYDDNMHQRSIIEPLWEDKLSDIEDHRDTVPMSTPPPADTWYAILFKTPLVPVSRGKQWHIVFSYTMAFLMVAIMSGEFMMNHELSGEFFEFDPFNFMIGPSAQTLIQSGARYPPCMRNTTAMPPEEQYICFSQPYEANGHAGIKDNNNQPDLPDFNNPRQSLCSLQHVCGMGGFLRPSVPDQTFRFITPLFVHAGLVPLLCNIAGLLTIGRSLERVTNAVRMLIIYFVAGTFGHIFGGNFVPITKLAAGSSPAVLGLAGCLLVDFALTCHYITNPKRHFVKLLLVTGLCFTMGLMPGVDNVSHVGGFLAGLLIGTICIPPAHGITRRGTLYLWMVRFAALSILITMHVVLSNRFFDRDYHYCPLCRYISCMPLNGSCRLDKT</sequence>
<keyword evidence="5 10" id="KW-0812">Transmembrane</keyword>
<evidence type="ECO:0000259" key="11">
    <source>
        <dbReference type="Pfam" id="PF01694"/>
    </source>
</evidence>
<dbReference type="AlphaFoldDB" id="A0A068SDF0"/>
<dbReference type="Proteomes" id="UP000027586">
    <property type="component" value="Unassembled WGS sequence"/>
</dbReference>
<reference evidence="12" key="1">
    <citation type="submission" date="2013-08" db="EMBL/GenBank/DDBJ databases">
        <title>Gene expansion shapes genome architecture in the human pathogen Lichtheimia corymbifera: an evolutionary genomics analysis in the ancient terrestrial Mucorales (Mucoromycotina).</title>
        <authorList>
            <person name="Schwartze V.U."/>
            <person name="Winter S."/>
            <person name="Shelest E."/>
            <person name="Marcet-Houben M."/>
            <person name="Horn F."/>
            <person name="Wehner S."/>
            <person name="Hoffmann K."/>
            <person name="Riege K."/>
            <person name="Sammeth M."/>
            <person name="Nowrousian M."/>
            <person name="Valiante V."/>
            <person name="Linde J."/>
            <person name="Jacobsen I.D."/>
            <person name="Marz M."/>
            <person name="Brakhage A.A."/>
            <person name="Gabaldon T."/>
            <person name="Bocker S."/>
            <person name="Voigt K."/>
        </authorList>
    </citation>
    <scope>NUCLEOTIDE SEQUENCE [LARGE SCALE GENOMIC DNA]</scope>
    <source>
        <strain evidence="12">FSU 9682</strain>
    </source>
</reference>
<dbReference type="PANTHER" id="PTHR22936">
    <property type="entry name" value="RHOMBOID-RELATED"/>
    <property type="match status" value="1"/>
</dbReference>
<evidence type="ECO:0000256" key="8">
    <source>
        <dbReference type="ARBA" id="ARBA00022989"/>
    </source>
</evidence>
<feature type="transmembrane region" description="Helical" evidence="10">
    <location>
        <begin position="355"/>
        <end position="372"/>
    </location>
</feature>
<keyword evidence="4 10" id="KW-0645">Protease</keyword>
<comment type="subcellular location">
    <subcellularLocation>
        <location evidence="2 10">Membrane</location>
        <topology evidence="2 10">Multi-pass membrane protein</topology>
    </subcellularLocation>
</comment>
<evidence type="ECO:0000313" key="13">
    <source>
        <dbReference type="Proteomes" id="UP000027586"/>
    </source>
</evidence>
<keyword evidence="13" id="KW-1185">Reference proteome</keyword>
<gene>
    <name evidence="12" type="ORF">LCOR_10794.1</name>
</gene>
<accession>A0A068SDF0</accession>
<feature type="transmembrane region" description="Helical" evidence="10">
    <location>
        <begin position="384"/>
        <end position="404"/>
    </location>
</feature>
<feature type="transmembrane region" description="Helical" evidence="10">
    <location>
        <begin position="307"/>
        <end position="326"/>
    </location>
</feature>
<evidence type="ECO:0000256" key="2">
    <source>
        <dbReference type="ARBA" id="ARBA00004141"/>
    </source>
</evidence>
<evidence type="ECO:0000256" key="4">
    <source>
        <dbReference type="ARBA" id="ARBA00022670"/>
    </source>
</evidence>
<keyword evidence="6 10" id="KW-0378">Hydrolase</keyword>
<evidence type="ECO:0000256" key="5">
    <source>
        <dbReference type="ARBA" id="ARBA00022692"/>
    </source>
</evidence>
<dbReference type="PANTHER" id="PTHR22936:SF69">
    <property type="entry name" value="RHOMBOID-LIKE PROTEIN"/>
    <property type="match status" value="1"/>
</dbReference>
<evidence type="ECO:0000256" key="9">
    <source>
        <dbReference type="ARBA" id="ARBA00023136"/>
    </source>
</evidence>
<dbReference type="InterPro" id="IPR022764">
    <property type="entry name" value="Peptidase_S54_rhomboid_dom"/>
</dbReference>
<keyword evidence="8 10" id="KW-1133">Transmembrane helix</keyword>
<comment type="catalytic activity">
    <reaction evidence="1 10">
        <text>Cleaves type-1 transmembrane domains using a catalytic dyad composed of serine and histidine that are contributed by different transmembrane domains.</text>
        <dbReference type="EC" id="3.4.21.105"/>
    </reaction>
</comment>
<feature type="transmembrane region" description="Helical" evidence="10">
    <location>
        <begin position="333"/>
        <end position="349"/>
    </location>
</feature>
<dbReference type="VEuPathDB" id="FungiDB:LCOR_10794.1"/>
<dbReference type="InterPro" id="IPR002610">
    <property type="entry name" value="Peptidase_S54_rhomboid-like"/>
</dbReference>
<evidence type="ECO:0000256" key="7">
    <source>
        <dbReference type="ARBA" id="ARBA00022825"/>
    </source>
</evidence>
<feature type="transmembrane region" description="Helical" evidence="10">
    <location>
        <begin position="240"/>
        <end position="261"/>
    </location>
</feature>
<comment type="similarity">
    <text evidence="3 10">Belongs to the peptidase S54 family.</text>
</comment>
<dbReference type="EC" id="3.4.21.105" evidence="10"/>
<dbReference type="EMBL" id="CBTN010000079">
    <property type="protein sequence ID" value="CDH59995.1"/>
    <property type="molecule type" value="Genomic_DNA"/>
</dbReference>
<proteinExistence type="inferred from homology"/>
<evidence type="ECO:0000313" key="12">
    <source>
        <dbReference type="EMBL" id="CDH59995.1"/>
    </source>
</evidence>
<dbReference type="STRING" id="1263082.A0A068SDF0"/>
<dbReference type="GO" id="GO:0016020">
    <property type="term" value="C:membrane"/>
    <property type="evidence" value="ECO:0007669"/>
    <property type="project" value="UniProtKB-SubCell"/>
</dbReference>
<keyword evidence="9 10" id="KW-0472">Membrane</keyword>
<dbReference type="GO" id="GO:0004252">
    <property type="term" value="F:serine-type endopeptidase activity"/>
    <property type="evidence" value="ECO:0007669"/>
    <property type="project" value="InterPro"/>
</dbReference>
<dbReference type="Pfam" id="PF01694">
    <property type="entry name" value="Rhomboid"/>
    <property type="match status" value="1"/>
</dbReference>
<feature type="transmembrane region" description="Helical" evidence="10">
    <location>
        <begin position="273"/>
        <end position="295"/>
    </location>
</feature>
<feature type="transmembrane region" description="Helical" evidence="10">
    <location>
        <begin position="115"/>
        <end position="134"/>
    </location>
</feature>
<evidence type="ECO:0000256" key="6">
    <source>
        <dbReference type="ARBA" id="ARBA00022801"/>
    </source>
</evidence>
<dbReference type="OrthoDB" id="2146116at2759"/>
<comment type="function">
    <text evidence="10">Serine protease involved in intramembrane proteolysis.</text>
</comment>
<organism evidence="12 13">
    <name type="scientific">Lichtheimia corymbifera JMRC:FSU:9682</name>
    <dbReference type="NCBI Taxonomy" id="1263082"/>
    <lineage>
        <taxon>Eukaryota</taxon>
        <taxon>Fungi</taxon>
        <taxon>Fungi incertae sedis</taxon>
        <taxon>Mucoromycota</taxon>
        <taxon>Mucoromycotina</taxon>
        <taxon>Mucoromycetes</taxon>
        <taxon>Mucorales</taxon>
        <taxon>Lichtheimiaceae</taxon>
        <taxon>Lichtheimia</taxon>
    </lineage>
</organism>
<feature type="domain" description="Peptidase S54 rhomboid" evidence="11">
    <location>
        <begin position="235"/>
        <end position="372"/>
    </location>
</feature>
<dbReference type="SUPFAM" id="SSF144091">
    <property type="entry name" value="Rhomboid-like"/>
    <property type="match status" value="1"/>
</dbReference>
<evidence type="ECO:0000256" key="1">
    <source>
        <dbReference type="ARBA" id="ARBA00000156"/>
    </source>
</evidence>
<keyword evidence="7 10" id="KW-0720">Serine protease</keyword>
<evidence type="ECO:0000256" key="3">
    <source>
        <dbReference type="ARBA" id="ARBA00009045"/>
    </source>
</evidence>
<comment type="caution">
    <text evidence="12">The sequence shown here is derived from an EMBL/GenBank/DDBJ whole genome shotgun (WGS) entry which is preliminary data.</text>
</comment>
<name>A0A068SDF0_9FUNG</name>
<dbReference type="Gene3D" id="1.20.1540.10">
    <property type="entry name" value="Rhomboid-like"/>
    <property type="match status" value="1"/>
</dbReference>
<dbReference type="InterPro" id="IPR035952">
    <property type="entry name" value="Rhomboid-like_sf"/>
</dbReference>
<evidence type="ECO:0000256" key="10">
    <source>
        <dbReference type="RuleBase" id="RU362115"/>
    </source>
</evidence>
<dbReference type="GO" id="GO:0006508">
    <property type="term" value="P:proteolysis"/>
    <property type="evidence" value="ECO:0007669"/>
    <property type="project" value="UniProtKB-KW"/>
</dbReference>